<keyword evidence="5" id="KW-1185">Reference proteome</keyword>
<dbReference type="SUPFAM" id="SSF54637">
    <property type="entry name" value="Thioesterase/thiol ester dehydrase-isomerase"/>
    <property type="match status" value="1"/>
</dbReference>
<evidence type="ECO:0000256" key="2">
    <source>
        <dbReference type="ARBA" id="ARBA00022801"/>
    </source>
</evidence>
<evidence type="ECO:0000259" key="3">
    <source>
        <dbReference type="Pfam" id="PF03061"/>
    </source>
</evidence>
<dbReference type="CDD" id="cd03443">
    <property type="entry name" value="PaaI_thioesterase"/>
    <property type="match status" value="1"/>
</dbReference>
<comment type="caution">
    <text evidence="4">The sequence shown here is derived from an EMBL/GenBank/DDBJ whole genome shotgun (WGS) entry which is preliminary data.</text>
</comment>
<evidence type="ECO:0000256" key="1">
    <source>
        <dbReference type="ARBA" id="ARBA00008324"/>
    </source>
</evidence>
<protein>
    <submittedName>
        <fullName evidence="4">PaaI family thioesterase</fullName>
    </submittedName>
</protein>
<dbReference type="InterPro" id="IPR039298">
    <property type="entry name" value="ACOT13"/>
</dbReference>
<feature type="domain" description="Thioesterase" evidence="3">
    <location>
        <begin position="78"/>
        <end position="154"/>
    </location>
</feature>
<proteinExistence type="inferred from homology"/>
<comment type="similarity">
    <text evidence="1">Belongs to the thioesterase PaaI family.</text>
</comment>
<dbReference type="EMBL" id="RAVZ01000121">
    <property type="protein sequence ID" value="RKG86024.1"/>
    <property type="molecule type" value="Genomic_DNA"/>
</dbReference>
<dbReference type="InterPro" id="IPR029069">
    <property type="entry name" value="HotDog_dom_sf"/>
</dbReference>
<name>A0A3A8J1G6_9BACT</name>
<dbReference type="AlphaFoldDB" id="A0A3A8J1G6"/>
<dbReference type="InterPro" id="IPR003736">
    <property type="entry name" value="PAAI_dom"/>
</dbReference>
<dbReference type="Proteomes" id="UP000268094">
    <property type="component" value="Unassembled WGS sequence"/>
</dbReference>
<sequence>MSEQAVNPRTRTVTWKDPREGASAAKKMSGLEYLRAIQRGELPAPPIAELMGFTPVEVEEGKVVFGVQPGEHHYNPIGMVHGGLAATLMDSAMGCAIHTMLPVGVGYTTLELHVNYVKGVAHDSGELFCKGEVIHLGGKVATAQGRLVDAKGNLYAHGTTTCMIFRPPGSGGAKE</sequence>
<organism evidence="4 5">
    <name type="scientific">Corallococcus terminator</name>
    <dbReference type="NCBI Taxonomy" id="2316733"/>
    <lineage>
        <taxon>Bacteria</taxon>
        <taxon>Pseudomonadati</taxon>
        <taxon>Myxococcota</taxon>
        <taxon>Myxococcia</taxon>
        <taxon>Myxococcales</taxon>
        <taxon>Cystobacterineae</taxon>
        <taxon>Myxococcaceae</taxon>
        <taxon>Corallococcus</taxon>
    </lineage>
</organism>
<dbReference type="NCBIfam" id="TIGR00369">
    <property type="entry name" value="unchar_dom_1"/>
    <property type="match status" value="1"/>
</dbReference>
<dbReference type="OrthoDB" id="9813282at2"/>
<evidence type="ECO:0000313" key="5">
    <source>
        <dbReference type="Proteomes" id="UP000268094"/>
    </source>
</evidence>
<dbReference type="Gene3D" id="3.10.129.10">
    <property type="entry name" value="Hotdog Thioesterase"/>
    <property type="match status" value="1"/>
</dbReference>
<dbReference type="Pfam" id="PF03061">
    <property type="entry name" value="4HBT"/>
    <property type="match status" value="1"/>
</dbReference>
<dbReference type="RefSeq" id="WP_120541995.1">
    <property type="nucleotide sequence ID" value="NZ_RAVZ01000121.1"/>
</dbReference>
<dbReference type="GO" id="GO:0047617">
    <property type="term" value="F:fatty acyl-CoA hydrolase activity"/>
    <property type="evidence" value="ECO:0007669"/>
    <property type="project" value="InterPro"/>
</dbReference>
<evidence type="ECO:0000313" key="4">
    <source>
        <dbReference type="EMBL" id="RKG86024.1"/>
    </source>
</evidence>
<dbReference type="InterPro" id="IPR006683">
    <property type="entry name" value="Thioestr_dom"/>
</dbReference>
<dbReference type="PANTHER" id="PTHR21660:SF1">
    <property type="entry name" value="ACYL-COENZYME A THIOESTERASE 13"/>
    <property type="match status" value="1"/>
</dbReference>
<dbReference type="PANTHER" id="PTHR21660">
    <property type="entry name" value="THIOESTERASE SUPERFAMILY MEMBER-RELATED"/>
    <property type="match status" value="1"/>
</dbReference>
<keyword evidence="2" id="KW-0378">Hydrolase</keyword>
<reference evidence="5" key="1">
    <citation type="submission" date="2018-09" db="EMBL/GenBank/DDBJ databases">
        <authorList>
            <person name="Livingstone P.G."/>
            <person name="Whitworth D.E."/>
        </authorList>
    </citation>
    <scope>NUCLEOTIDE SEQUENCE [LARGE SCALE GENOMIC DNA]</scope>
    <source>
        <strain evidence="5">CA054A</strain>
    </source>
</reference>
<accession>A0A3A8J1G6</accession>
<gene>
    <name evidence="4" type="ORF">D7V88_18645</name>
</gene>